<dbReference type="SUPFAM" id="SSF46785">
    <property type="entry name" value="Winged helix' DNA-binding domain"/>
    <property type="match status" value="1"/>
</dbReference>
<dbReference type="PANTHER" id="PTHR30419">
    <property type="entry name" value="HTH-TYPE TRANSCRIPTIONAL REGULATOR YBHD"/>
    <property type="match status" value="1"/>
</dbReference>
<dbReference type="AlphaFoldDB" id="A0A7H4P072"/>
<dbReference type="InterPro" id="IPR000847">
    <property type="entry name" value="LysR_HTH_N"/>
</dbReference>
<dbReference type="InterPro" id="IPR036388">
    <property type="entry name" value="WH-like_DNA-bd_sf"/>
</dbReference>
<dbReference type="PROSITE" id="PS50931">
    <property type="entry name" value="HTH_LYSR"/>
    <property type="match status" value="1"/>
</dbReference>
<evidence type="ECO:0000313" key="6">
    <source>
        <dbReference type="EMBL" id="STW05837.1"/>
    </source>
</evidence>
<dbReference type="SUPFAM" id="SSF53850">
    <property type="entry name" value="Periplasmic binding protein-like II"/>
    <property type="match status" value="1"/>
</dbReference>
<dbReference type="CDD" id="cd05466">
    <property type="entry name" value="PBP2_LTTR_substrate"/>
    <property type="match status" value="1"/>
</dbReference>
<keyword evidence="2" id="KW-0805">Transcription regulation</keyword>
<reference evidence="6 7" key="1">
    <citation type="submission" date="2018-06" db="EMBL/GenBank/DDBJ databases">
        <authorList>
            <consortium name="Pathogen Informatics"/>
            <person name="Doyle S."/>
        </authorList>
    </citation>
    <scope>NUCLEOTIDE SEQUENCE [LARGE SCALE GENOMIC DNA]</scope>
    <source>
        <strain evidence="6 7">NCTC9149</strain>
    </source>
</reference>
<dbReference type="InterPro" id="IPR036390">
    <property type="entry name" value="WH_DNA-bd_sf"/>
</dbReference>
<sequence length="316" mass="34692">MLTVDEKHDDRTLAASAPRSLSSRFSTFVTLAQLRHFTDTANRLAISQPALSSALRQIETVLGGKLVNRTASAVTLTELGAAILPHARRVLSVAQLAFQDMQQIVEAGGDGTVRIGLVPSVSSLLFPRLPQTLAQAFPRLRVEFHDQTNDALFCELQSGKIDFAVGAIDRSLPPELQVYPLREDPFVAVLHCDDPLAGQPHLPWKLLAGRDIAVFSKGNIQRLVGALAESHRLTLHTRYQVDYIETLYGLVRSRLAVAILPELYTTHLQDPALKVAQLQQPALTRTVALMRGPQPLPPLIEACFTLLLSSLREVNL</sequence>
<name>A0A7H4P072_9ENTR</name>
<dbReference type="GO" id="GO:0005829">
    <property type="term" value="C:cytosol"/>
    <property type="evidence" value="ECO:0007669"/>
    <property type="project" value="TreeGrafter"/>
</dbReference>
<dbReference type="Pfam" id="PF00126">
    <property type="entry name" value="HTH_1"/>
    <property type="match status" value="1"/>
</dbReference>
<gene>
    <name evidence="6" type="primary">oxyR_2</name>
    <name evidence="6" type="ORF">NCTC9149_02233</name>
</gene>
<comment type="caution">
    <text evidence="6">The sequence shown here is derived from an EMBL/GenBank/DDBJ whole genome shotgun (WGS) entry which is preliminary data.</text>
</comment>
<accession>A0A7H4P072</accession>
<evidence type="ECO:0000256" key="2">
    <source>
        <dbReference type="ARBA" id="ARBA00023015"/>
    </source>
</evidence>
<feature type="domain" description="HTH lysR-type" evidence="5">
    <location>
        <begin position="27"/>
        <end position="77"/>
    </location>
</feature>
<evidence type="ECO:0000259" key="5">
    <source>
        <dbReference type="PROSITE" id="PS50931"/>
    </source>
</evidence>
<evidence type="ECO:0000313" key="7">
    <source>
        <dbReference type="Proteomes" id="UP000254571"/>
    </source>
</evidence>
<evidence type="ECO:0000256" key="3">
    <source>
        <dbReference type="ARBA" id="ARBA00023125"/>
    </source>
</evidence>
<comment type="similarity">
    <text evidence="1">Belongs to the LysR transcriptional regulatory family.</text>
</comment>
<dbReference type="Gene3D" id="3.40.190.10">
    <property type="entry name" value="Periplasmic binding protein-like II"/>
    <property type="match status" value="2"/>
</dbReference>
<dbReference type="GO" id="GO:0003677">
    <property type="term" value="F:DNA binding"/>
    <property type="evidence" value="ECO:0007669"/>
    <property type="project" value="UniProtKB-KW"/>
</dbReference>
<dbReference type="EMBL" id="UGMX01000002">
    <property type="protein sequence ID" value="STW05837.1"/>
    <property type="molecule type" value="Genomic_DNA"/>
</dbReference>
<dbReference type="Gene3D" id="1.10.10.10">
    <property type="entry name" value="Winged helix-like DNA-binding domain superfamily/Winged helix DNA-binding domain"/>
    <property type="match status" value="1"/>
</dbReference>
<evidence type="ECO:0000256" key="4">
    <source>
        <dbReference type="ARBA" id="ARBA00023163"/>
    </source>
</evidence>
<keyword evidence="4" id="KW-0804">Transcription</keyword>
<dbReference type="Proteomes" id="UP000254571">
    <property type="component" value="Unassembled WGS sequence"/>
</dbReference>
<organism evidence="6 7">
    <name type="scientific">Klebsiella grimontii</name>
    <dbReference type="NCBI Taxonomy" id="2058152"/>
    <lineage>
        <taxon>Bacteria</taxon>
        <taxon>Pseudomonadati</taxon>
        <taxon>Pseudomonadota</taxon>
        <taxon>Gammaproteobacteria</taxon>
        <taxon>Enterobacterales</taxon>
        <taxon>Enterobacteriaceae</taxon>
        <taxon>Klebsiella/Raoultella group</taxon>
        <taxon>Klebsiella</taxon>
    </lineage>
</organism>
<dbReference type="InterPro" id="IPR050950">
    <property type="entry name" value="HTH-type_LysR_regulators"/>
</dbReference>
<dbReference type="GO" id="GO:0003700">
    <property type="term" value="F:DNA-binding transcription factor activity"/>
    <property type="evidence" value="ECO:0007669"/>
    <property type="project" value="InterPro"/>
</dbReference>
<evidence type="ECO:0000256" key="1">
    <source>
        <dbReference type="ARBA" id="ARBA00009437"/>
    </source>
</evidence>
<protein>
    <submittedName>
        <fullName evidence="6">LysR family transcriptional regulator YfeR</fullName>
    </submittedName>
</protein>
<dbReference type="PANTHER" id="PTHR30419:SF8">
    <property type="entry name" value="NITROGEN ASSIMILATION TRANSCRIPTIONAL ACTIVATOR-RELATED"/>
    <property type="match status" value="1"/>
</dbReference>
<dbReference type="PRINTS" id="PR00039">
    <property type="entry name" value="HTHLYSR"/>
</dbReference>
<dbReference type="InterPro" id="IPR005119">
    <property type="entry name" value="LysR_subst-bd"/>
</dbReference>
<keyword evidence="3" id="KW-0238">DNA-binding</keyword>
<proteinExistence type="inferred from homology"/>
<dbReference type="Pfam" id="PF03466">
    <property type="entry name" value="LysR_substrate"/>
    <property type="match status" value="1"/>
</dbReference>